<dbReference type="EMBL" id="SDPT01000001">
    <property type="protein sequence ID" value="RXZ34414.1"/>
    <property type="molecule type" value="Genomic_DNA"/>
</dbReference>
<evidence type="ECO:0000313" key="2">
    <source>
        <dbReference type="Proteomes" id="UP000292347"/>
    </source>
</evidence>
<dbReference type="NCBIfam" id="TIGR02646">
    <property type="entry name" value="retron system putative HNH endonuclease"/>
    <property type="match status" value="1"/>
</dbReference>
<dbReference type="Proteomes" id="UP000292347">
    <property type="component" value="Unassembled WGS sequence"/>
</dbReference>
<dbReference type="InterPro" id="IPR013467">
    <property type="entry name" value="HNH78-like"/>
</dbReference>
<dbReference type="RefSeq" id="WP_129340203.1">
    <property type="nucleotide sequence ID" value="NZ_JACIDD010000001.1"/>
</dbReference>
<sequence length="214" mass="24054">MRKLNRAAVPAPPCLGGYQHGTHNWADVSPEHRAEIRAQLETMQGKRCAYCEGDIEVLGQHIEHFRRKGDPAYRHLTFDWNNLYWSCGQNDSCGHFKDTGAGPYNVAHLIDPCLHDPDGFFVFRSDGTVSLRPGLSEQDEHRAKETLRVFSLDADRGRLRAMRKAAVSGYVADADEAANAGLSPEDIREYFADVLEYAKSFPFFTAIKHVLTES</sequence>
<accession>A0A4Q2IYT9</accession>
<evidence type="ECO:0000313" key="1">
    <source>
        <dbReference type="EMBL" id="RXZ34414.1"/>
    </source>
</evidence>
<dbReference type="AlphaFoldDB" id="A0A4Q2IYT9"/>
<reference evidence="1 2" key="1">
    <citation type="submission" date="2019-01" db="EMBL/GenBank/DDBJ databases">
        <title>Sphingomonas mucosissima sp. nov. and Sphingomonas desiccabilis sp. nov., from biological soil crusts in the Colorado Plateau, USA.</title>
        <authorList>
            <person name="Zhu D."/>
        </authorList>
    </citation>
    <scope>NUCLEOTIDE SEQUENCE [LARGE SCALE GENOMIC DNA]</scope>
    <source>
        <strain evidence="1 2">CP1D</strain>
    </source>
</reference>
<keyword evidence="2" id="KW-1185">Reference proteome</keyword>
<dbReference type="OrthoDB" id="5422822at2"/>
<comment type="caution">
    <text evidence="1">The sequence shown here is derived from an EMBL/GenBank/DDBJ whole genome shotgun (WGS) entry which is preliminary data.</text>
</comment>
<gene>
    <name evidence="1" type="ORF">EO081_01610</name>
</gene>
<name>A0A4Q2IYT9_9SPHN</name>
<proteinExistence type="predicted"/>
<organism evidence="1 2">
    <name type="scientific">Sphingomonas desiccabilis</name>
    <dbReference type="NCBI Taxonomy" id="429134"/>
    <lineage>
        <taxon>Bacteria</taxon>
        <taxon>Pseudomonadati</taxon>
        <taxon>Pseudomonadota</taxon>
        <taxon>Alphaproteobacteria</taxon>
        <taxon>Sphingomonadales</taxon>
        <taxon>Sphingomonadaceae</taxon>
        <taxon>Sphingomonas</taxon>
    </lineage>
</organism>
<protein>
    <submittedName>
        <fullName evidence="1">TIGR02646 family protein</fullName>
    </submittedName>
</protein>